<gene>
    <name evidence="1" type="ORF">BOKJ2_LOCUS8887</name>
</gene>
<keyword evidence="2" id="KW-1185">Reference proteome</keyword>
<name>A0A811KXZ4_9BILA</name>
<dbReference type="Proteomes" id="UP000783686">
    <property type="component" value="Unassembled WGS sequence"/>
</dbReference>
<dbReference type="Proteomes" id="UP000614601">
    <property type="component" value="Unassembled WGS sequence"/>
</dbReference>
<evidence type="ECO:0000313" key="1">
    <source>
        <dbReference type="EMBL" id="CAD5220324.1"/>
    </source>
</evidence>
<dbReference type="OrthoDB" id="5771981at2759"/>
<organism evidence="1 2">
    <name type="scientific">Bursaphelenchus okinawaensis</name>
    <dbReference type="NCBI Taxonomy" id="465554"/>
    <lineage>
        <taxon>Eukaryota</taxon>
        <taxon>Metazoa</taxon>
        <taxon>Ecdysozoa</taxon>
        <taxon>Nematoda</taxon>
        <taxon>Chromadorea</taxon>
        <taxon>Rhabditida</taxon>
        <taxon>Tylenchina</taxon>
        <taxon>Tylenchomorpha</taxon>
        <taxon>Aphelenchoidea</taxon>
        <taxon>Aphelenchoididae</taxon>
        <taxon>Bursaphelenchus</taxon>
    </lineage>
</organism>
<dbReference type="EMBL" id="CAJFDH010000004">
    <property type="protein sequence ID" value="CAD5220324.1"/>
    <property type="molecule type" value="Genomic_DNA"/>
</dbReference>
<sequence length="310" mass="35023">MDIPDDIPAVLWKTPRFFSQSWLCGRNKPSAACTIISLLMAENMYRQQVLLPTVKENAKMVHVDVHETGGTTSFECPKRLLNALSNAIIDGNNIYERTHKTHSQNKHTFTIPEAIRATNGIWREVTFSRGNGPFNVNVASYLERAINSPLTTQLDQMFFLILLFERCVLVVYQRCNHTIGIIDSHTHFERGSLIACTSADKLAEFGTLLARTFFPESCVIPDSIQEFEVSLIQFTGPMHPTDCQQQPQPLILVDDKKSQIFPPAVKMKKHKTAVAPYTVARETLNIHYHVIREVLSPTLIVPDMSSTDLE</sequence>
<protein>
    <submittedName>
        <fullName evidence="1">Uncharacterized protein</fullName>
    </submittedName>
</protein>
<dbReference type="AlphaFoldDB" id="A0A811KXZ4"/>
<comment type="caution">
    <text evidence="1">The sequence shown here is derived from an EMBL/GenBank/DDBJ whole genome shotgun (WGS) entry which is preliminary data.</text>
</comment>
<accession>A0A811KXZ4</accession>
<proteinExistence type="predicted"/>
<evidence type="ECO:0000313" key="2">
    <source>
        <dbReference type="Proteomes" id="UP000614601"/>
    </source>
</evidence>
<dbReference type="PANTHER" id="PTHR37962">
    <property type="entry name" value="MALE STERILE (3) 76CA"/>
    <property type="match status" value="1"/>
</dbReference>
<dbReference type="PANTHER" id="PTHR37962:SF2">
    <property type="entry name" value="MALE STERILE (3) 76CA"/>
    <property type="match status" value="1"/>
</dbReference>
<reference evidence="1" key="1">
    <citation type="submission" date="2020-09" db="EMBL/GenBank/DDBJ databases">
        <authorList>
            <person name="Kikuchi T."/>
        </authorList>
    </citation>
    <scope>NUCLEOTIDE SEQUENCE</scope>
    <source>
        <strain evidence="1">SH1</strain>
    </source>
</reference>
<dbReference type="EMBL" id="CAJFCW020000004">
    <property type="protein sequence ID" value="CAG9113521.1"/>
    <property type="molecule type" value="Genomic_DNA"/>
</dbReference>